<protein>
    <recommendedName>
        <fullName evidence="6 7">Peptidyl-tRNA hydrolase</fullName>
        <shortName evidence="7">Pth</shortName>
        <ecNumber evidence="1 7">3.1.1.29</ecNumber>
    </recommendedName>
</protein>
<evidence type="ECO:0000256" key="2">
    <source>
        <dbReference type="ARBA" id="ARBA00022555"/>
    </source>
</evidence>
<evidence type="ECO:0000256" key="7">
    <source>
        <dbReference type="HAMAP-Rule" id="MF_00083"/>
    </source>
</evidence>
<dbReference type="AlphaFoldDB" id="A0A368HJD8"/>
<dbReference type="PROSITE" id="PS01195">
    <property type="entry name" value="PEPT_TRNA_HYDROL_1"/>
    <property type="match status" value="1"/>
</dbReference>
<feature type="binding site" evidence="7">
    <location>
        <position position="69"/>
    </location>
    <ligand>
        <name>tRNA</name>
        <dbReference type="ChEBI" id="CHEBI:17843"/>
    </ligand>
</feature>
<dbReference type="InterPro" id="IPR018171">
    <property type="entry name" value="Pept_tRNA_hydro_CS"/>
</dbReference>
<evidence type="ECO:0000313" key="11">
    <source>
        <dbReference type="Proteomes" id="UP000253250"/>
    </source>
</evidence>
<gene>
    <name evidence="7" type="primary">pth</name>
    <name evidence="10" type="ORF">C4900_02030</name>
</gene>
<comment type="catalytic activity">
    <reaction evidence="7 8">
        <text>an N-acyl-L-alpha-aminoacyl-tRNA + H2O = an N-acyl-L-amino acid + a tRNA + H(+)</text>
        <dbReference type="Rhea" id="RHEA:54448"/>
        <dbReference type="Rhea" id="RHEA-COMP:10123"/>
        <dbReference type="Rhea" id="RHEA-COMP:13883"/>
        <dbReference type="ChEBI" id="CHEBI:15377"/>
        <dbReference type="ChEBI" id="CHEBI:15378"/>
        <dbReference type="ChEBI" id="CHEBI:59874"/>
        <dbReference type="ChEBI" id="CHEBI:78442"/>
        <dbReference type="ChEBI" id="CHEBI:138191"/>
        <dbReference type="EC" id="3.1.1.29"/>
    </reaction>
</comment>
<dbReference type="EC" id="3.1.1.29" evidence="1 7"/>
<dbReference type="RefSeq" id="WP_114282226.1">
    <property type="nucleotide sequence ID" value="NZ_PSYR01000001.1"/>
</dbReference>
<dbReference type="SUPFAM" id="SSF53178">
    <property type="entry name" value="Peptidyl-tRNA hydrolase-like"/>
    <property type="match status" value="1"/>
</dbReference>
<dbReference type="OrthoDB" id="9800507at2"/>
<evidence type="ECO:0000256" key="3">
    <source>
        <dbReference type="ARBA" id="ARBA00022801"/>
    </source>
</evidence>
<feature type="site" description="Discriminates between blocked and unblocked aminoacyl-tRNA" evidence="7">
    <location>
        <position position="13"/>
    </location>
</feature>
<evidence type="ECO:0000256" key="5">
    <source>
        <dbReference type="ARBA" id="ARBA00038063"/>
    </source>
</evidence>
<dbReference type="Pfam" id="PF01195">
    <property type="entry name" value="Pept_tRNA_hydro"/>
    <property type="match status" value="1"/>
</dbReference>
<comment type="subunit">
    <text evidence="7">Monomer.</text>
</comment>
<dbReference type="InterPro" id="IPR036416">
    <property type="entry name" value="Pept_tRNA_hydro_sf"/>
</dbReference>
<dbReference type="Proteomes" id="UP000253250">
    <property type="component" value="Unassembled WGS sequence"/>
</dbReference>
<evidence type="ECO:0000256" key="6">
    <source>
        <dbReference type="ARBA" id="ARBA00050038"/>
    </source>
</evidence>
<evidence type="ECO:0000256" key="9">
    <source>
        <dbReference type="RuleBase" id="RU004320"/>
    </source>
</evidence>
<comment type="similarity">
    <text evidence="5 7 9">Belongs to the PTH family.</text>
</comment>
<reference evidence="10 11" key="1">
    <citation type="submission" date="2018-02" db="EMBL/GenBank/DDBJ databases">
        <title>Insights into the biology of acidophilic members of the Acidiferrobacteraceae family derived from comparative genomic analyses.</title>
        <authorList>
            <person name="Issotta F."/>
            <person name="Thyssen C."/>
            <person name="Mena C."/>
            <person name="Moya A."/>
            <person name="Bellenberg S."/>
            <person name="Sproer C."/>
            <person name="Covarrubias P.C."/>
            <person name="Sand W."/>
            <person name="Quatrini R."/>
            <person name="Vera M."/>
        </authorList>
    </citation>
    <scope>NUCLEOTIDE SEQUENCE [LARGE SCALE GENOMIC DNA]</scope>
    <source>
        <strain evidence="11">m-1</strain>
    </source>
</reference>
<comment type="function">
    <text evidence="7">Catalyzes the release of premature peptidyl moieties from peptidyl-tRNA molecules trapped in stalled 50S ribosomal subunits, and thus maintains levels of free tRNAs and 50S ribosomes.</text>
</comment>
<organism evidence="10 11">
    <name type="scientific">Acidiferrobacter thiooxydans</name>
    <dbReference type="NCBI Taxonomy" id="163359"/>
    <lineage>
        <taxon>Bacteria</taxon>
        <taxon>Pseudomonadati</taxon>
        <taxon>Pseudomonadota</taxon>
        <taxon>Gammaproteobacteria</taxon>
        <taxon>Acidiferrobacterales</taxon>
        <taxon>Acidiferrobacteraceae</taxon>
        <taxon>Acidiferrobacter</taxon>
    </lineage>
</organism>
<dbReference type="CDD" id="cd00462">
    <property type="entry name" value="PTH"/>
    <property type="match status" value="1"/>
</dbReference>
<dbReference type="GO" id="GO:0005737">
    <property type="term" value="C:cytoplasm"/>
    <property type="evidence" value="ECO:0007669"/>
    <property type="project" value="UniProtKB-SubCell"/>
</dbReference>
<name>A0A368HJD8_9GAMM</name>
<comment type="caution">
    <text evidence="10">The sequence shown here is derived from an EMBL/GenBank/DDBJ whole genome shotgun (WGS) entry which is preliminary data.</text>
</comment>
<evidence type="ECO:0000256" key="1">
    <source>
        <dbReference type="ARBA" id="ARBA00013260"/>
    </source>
</evidence>
<dbReference type="EMBL" id="PSYR01000001">
    <property type="protein sequence ID" value="RCN58588.1"/>
    <property type="molecule type" value="Genomic_DNA"/>
</dbReference>
<feature type="site" description="Stabilizes the basic form of H active site to accept a proton" evidence="7">
    <location>
        <position position="96"/>
    </location>
</feature>
<dbReference type="NCBIfam" id="TIGR00447">
    <property type="entry name" value="pth"/>
    <property type="match status" value="1"/>
</dbReference>
<dbReference type="InterPro" id="IPR001328">
    <property type="entry name" value="Pept_tRNA_hydro"/>
</dbReference>
<dbReference type="HAMAP" id="MF_00083">
    <property type="entry name" value="Pept_tRNA_hydro_bact"/>
    <property type="match status" value="1"/>
</dbReference>
<dbReference type="GO" id="GO:0004045">
    <property type="term" value="F:peptidyl-tRNA hydrolase activity"/>
    <property type="evidence" value="ECO:0007669"/>
    <property type="project" value="UniProtKB-UniRule"/>
</dbReference>
<keyword evidence="11" id="KW-1185">Reference proteome</keyword>
<dbReference type="FunFam" id="3.40.50.1470:FF:000001">
    <property type="entry name" value="Peptidyl-tRNA hydrolase"/>
    <property type="match status" value="1"/>
</dbReference>
<keyword evidence="4 7" id="KW-0694">RNA-binding</keyword>
<feature type="binding site" evidence="7">
    <location>
        <position position="18"/>
    </location>
    <ligand>
        <name>tRNA</name>
        <dbReference type="ChEBI" id="CHEBI:17843"/>
    </ligand>
</feature>
<feature type="binding site" evidence="7">
    <location>
        <position position="71"/>
    </location>
    <ligand>
        <name>tRNA</name>
        <dbReference type="ChEBI" id="CHEBI:17843"/>
    </ligand>
</feature>
<proteinExistence type="inferred from homology"/>
<keyword evidence="2 7" id="KW-0820">tRNA-binding</keyword>
<keyword evidence="3 7" id="KW-0378">Hydrolase</keyword>
<feature type="binding site" evidence="7">
    <location>
        <position position="117"/>
    </location>
    <ligand>
        <name>tRNA</name>
        <dbReference type="ChEBI" id="CHEBI:17843"/>
    </ligand>
</feature>
<feature type="active site" description="Proton acceptor" evidence="7">
    <location>
        <position position="23"/>
    </location>
</feature>
<evidence type="ECO:0000313" key="10">
    <source>
        <dbReference type="EMBL" id="RCN58588.1"/>
    </source>
</evidence>
<dbReference type="Gene3D" id="3.40.50.1470">
    <property type="entry name" value="Peptidyl-tRNA hydrolase"/>
    <property type="match status" value="1"/>
</dbReference>
<dbReference type="PANTHER" id="PTHR17224">
    <property type="entry name" value="PEPTIDYL-TRNA HYDROLASE"/>
    <property type="match status" value="1"/>
</dbReference>
<dbReference type="GO" id="GO:0006515">
    <property type="term" value="P:protein quality control for misfolded or incompletely synthesized proteins"/>
    <property type="evidence" value="ECO:0007669"/>
    <property type="project" value="UniProtKB-UniRule"/>
</dbReference>
<evidence type="ECO:0000256" key="4">
    <source>
        <dbReference type="ARBA" id="ARBA00022884"/>
    </source>
</evidence>
<dbReference type="GO" id="GO:0000049">
    <property type="term" value="F:tRNA binding"/>
    <property type="evidence" value="ECO:0007669"/>
    <property type="project" value="UniProtKB-UniRule"/>
</dbReference>
<comment type="function">
    <text evidence="7">Hydrolyzes ribosome-free peptidyl-tRNAs (with 1 or more amino acids incorporated), which drop off the ribosome during protein synthesis, or as a result of ribosome stalling.</text>
</comment>
<keyword evidence="7" id="KW-0963">Cytoplasm</keyword>
<dbReference type="PANTHER" id="PTHR17224:SF1">
    <property type="entry name" value="PEPTIDYL-TRNA HYDROLASE"/>
    <property type="match status" value="1"/>
</dbReference>
<comment type="subcellular location">
    <subcellularLocation>
        <location evidence="7">Cytoplasm</location>
    </subcellularLocation>
</comment>
<evidence type="ECO:0000256" key="8">
    <source>
        <dbReference type="RuleBase" id="RU000673"/>
    </source>
</evidence>
<accession>A0A368HJD8</accession>
<dbReference type="GO" id="GO:0072344">
    <property type="term" value="P:rescue of stalled ribosome"/>
    <property type="evidence" value="ECO:0007669"/>
    <property type="project" value="UniProtKB-UniRule"/>
</dbReference>
<sequence>MGEPLAALVGLGNPGPEYDVTRHNAGFWFVDRVARDAGASWRHEAKLSASACRARVGGVELWLVKPSTFMNASGTAVGALCRYYRLTPAQVLVAHDELDLAPGIARLKKGGGAGGHNGLTDIIARIGTDFWRLRIGIGRPPPRRDLIPYVLGRPSQAESEAIETSLACGLDVLPLIAQGETQRAMNILHTTNGETAHGA</sequence>